<evidence type="ECO:0000256" key="1">
    <source>
        <dbReference type="SAM" id="SignalP"/>
    </source>
</evidence>
<organism evidence="2">
    <name type="scientific">Clastoptera arizonana</name>
    <name type="common">Arizona spittle bug</name>
    <dbReference type="NCBI Taxonomy" id="38151"/>
    <lineage>
        <taxon>Eukaryota</taxon>
        <taxon>Metazoa</taxon>
        <taxon>Ecdysozoa</taxon>
        <taxon>Arthropoda</taxon>
        <taxon>Hexapoda</taxon>
        <taxon>Insecta</taxon>
        <taxon>Pterygota</taxon>
        <taxon>Neoptera</taxon>
        <taxon>Paraneoptera</taxon>
        <taxon>Hemiptera</taxon>
        <taxon>Auchenorrhyncha</taxon>
        <taxon>Cercopoidea</taxon>
        <taxon>Clastopteridae</taxon>
        <taxon>Clastoptera</taxon>
    </lineage>
</organism>
<dbReference type="AlphaFoldDB" id="A0A1B6DFY9"/>
<name>A0A1B6DFY9_9HEMI</name>
<keyword evidence="1" id="KW-0732">Signal</keyword>
<feature type="signal peptide" evidence="1">
    <location>
        <begin position="1"/>
        <end position="17"/>
    </location>
</feature>
<gene>
    <name evidence="2" type="ORF">g.43369</name>
</gene>
<sequence>MMVRFVSSVIFFIFVKAQDRLEVHEQMKSLAIDCIFETRLNMLRVCRDKVQSEGSYKRFGRIFDCDRKLLAYVNETWDRTKKKNMHIIEGVVDALNSIDHLKNTYSVKDPIDERFDQVRIVARKIYESRIDLLFAKILYEPPTLYPFHTNFKDVFFEHEDKSLDFVKDMNWITRVCIRSFRAIHYSKRFLRHWW</sequence>
<proteinExistence type="predicted"/>
<evidence type="ECO:0000313" key="2">
    <source>
        <dbReference type="EMBL" id="JAS24560.1"/>
    </source>
</evidence>
<protein>
    <submittedName>
        <fullName evidence="2">Uncharacterized protein</fullName>
    </submittedName>
</protein>
<feature type="chain" id="PRO_5008581247" evidence="1">
    <location>
        <begin position="18"/>
        <end position="194"/>
    </location>
</feature>
<feature type="non-terminal residue" evidence="2">
    <location>
        <position position="194"/>
    </location>
</feature>
<reference evidence="2" key="1">
    <citation type="submission" date="2015-12" db="EMBL/GenBank/DDBJ databases">
        <title>De novo transcriptome assembly of four potential Pierce s Disease insect vectors from Arizona vineyards.</title>
        <authorList>
            <person name="Tassone E.E."/>
        </authorList>
    </citation>
    <scope>NUCLEOTIDE SEQUENCE</scope>
</reference>
<dbReference type="EMBL" id="GEDC01012738">
    <property type="protein sequence ID" value="JAS24560.1"/>
    <property type="molecule type" value="Transcribed_RNA"/>
</dbReference>
<accession>A0A1B6DFY9</accession>